<dbReference type="FunCoup" id="A0A401GWR5">
    <property type="interactions" value="349"/>
</dbReference>
<dbReference type="GO" id="GO:0030896">
    <property type="term" value="C:checkpoint clamp complex"/>
    <property type="evidence" value="ECO:0007669"/>
    <property type="project" value="InterPro"/>
</dbReference>
<dbReference type="PANTHER" id="PTHR15237">
    <property type="entry name" value="DNA REPAIR PROTEIN RAD9"/>
    <property type="match status" value="1"/>
</dbReference>
<dbReference type="InterPro" id="IPR046938">
    <property type="entry name" value="DNA_clamp_sf"/>
</dbReference>
<comment type="caution">
    <text evidence="2">The sequence shown here is derived from an EMBL/GenBank/DDBJ whole genome shotgun (WGS) entry which is preliminary data.</text>
</comment>
<dbReference type="AlphaFoldDB" id="A0A401GWR5"/>
<dbReference type="InParanoid" id="A0A401GWR5"/>
<evidence type="ECO:0000256" key="1">
    <source>
        <dbReference type="SAM" id="MobiDB-lite"/>
    </source>
</evidence>
<dbReference type="RefSeq" id="XP_027617580.1">
    <property type="nucleotide sequence ID" value="XM_027761779.1"/>
</dbReference>
<dbReference type="GO" id="GO:0006281">
    <property type="term" value="P:DNA repair"/>
    <property type="evidence" value="ECO:0007669"/>
    <property type="project" value="TreeGrafter"/>
</dbReference>
<evidence type="ECO:0000313" key="3">
    <source>
        <dbReference type="Proteomes" id="UP000287166"/>
    </source>
</evidence>
<feature type="compositionally biased region" description="Acidic residues" evidence="1">
    <location>
        <begin position="444"/>
        <end position="454"/>
    </location>
</feature>
<dbReference type="GO" id="GO:0071479">
    <property type="term" value="P:cellular response to ionizing radiation"/>
    <property type="evidence" value="ECO:0007669"/>
    <property type="project" value="TreeGrafter"/>
</dbReference>
<dbReference type="STRING" id="139825.A0A401GWR5"/>
<name>A0A401GWR5_9APHY</name>
<feature type="region of interest" description="Disordered" evidence="1">
    <location>
        <begin position="444"/>
        <end position="467"/>
    </location>
</feature>
<evidence type="ECO:0000313" key="2">
    <source>
        <dbReference type="EMBL" id="GBE86667.1"/>
    </source>
</evidence>
<proteinExistence type="predicted"/>
<feature type="region of interest" description="Disordered" evidence="1">
    <location>
        <begin position="302"/>
        <end position="350"/>
    </location>
</feature>
<dbReference type="GO" id="GO:0031573">
    <property type="term" value="P:mitotic intra-S DNA damage checkpoint signaling"/>
    <property type="evidence" value="ECO:0007669"/>
    <property type="project" value="TreeGrafter"/>
</dbReference>
<dbReference type="Pfam" id="PF04139">
    <property type="entry name" value="Rad9"/>
    <property type="match status" value="1"/>
</dbReference>
<dbReference type="GO" id="GO:0000076">
    <property type="term" value="P:DNA replication checkpoint signaling"/>
    <property type="evidence" value="ECO:0007669"/>
    <property type="project" value="TreeGrafter"/>
</dbReference>
<sequence>MQATLDATALKHLTRALICLSKYGDDLTIYATPQTLALSATNSSMSAYCRFKYDKQFFSKYNVGNTAAAGSSRTEVEEVPTATGQLLTKSLLSILKHRTVEKTVEKCELAILDGVQDGRNDENEDTLESRLIVRLHCKHGVIKTHRLLLLAQTCLMAPGMLDTPCQSRLTIGPRALKDMIEHFPSAKGSKSDPQLIWNFADSEVSVRSLETSIDTKGRAQLATELIISADEFNVYDIYTLPTTIAFHLREFNATIAFAESSAHPLDIRFTDPAAPLYIDVEGDLSETLFVISTSQIHGVPSSIAGQARQRNITSVGPQTRGKKRQLEDDSNASRANSGMSAGQERVSWPMKVVQATDRASLARELSDNNARGTSRSLAGSMPPPSLPLATPSQNAPPTPRPREPLFFPSSQLSQAAQDAIRESGLGIENMTAEEFEAMLEGDGEEVGLDPDEELGNLFHDVPSDAGQDSLDIYDVEMEPTQSDEGTKAFKPLFED</sequence>
<dbReference type="EMBL" id="BFAD01000009">
    <property type="protein sequence ID" value="GBE86667.1"/>
    <property type="molecule type" value="Genomic_DNA"/>
</dbReference>
<feature type="compositionally biased region" description="Polar residues" evidence="1">
    <location>
        <begin position="308"/>
        <end position="317"/>
    </location>
</feature>
<organism evidence="2 3">
    <name type="scientific">Sparassis crispa</name>
    <dbReference type="NCBI Taxonomy" id="139825"/>
    <lineage>
        <taxon>Eukaryota</taxon>
        <taxon>Fungi</taxon>
        <taxon>Dikarya</taxon>
        <taxon>Basidiomycota</taxon>
        <taxon>Agaricomycotina</taxon>
        <taxon>Agaricomycetes</taxon>
        <taxon>Polyporales</taxon>
        <taxon>Sparassidaceae</taxon>
        <taxon>Sparassis</taxon>
    </lineage>
</organism>
<dbReference type="PANTHER" id="PTHR15237:SF0">
    <property type="entry name" value="CELL CYCLE CHECKPOINT CONTROL PROTEIN"/>
    <property type="match status" value="1"/>
</dbReference>
<dbReference type="OrthoDB" id="60092at2759"/>
<dbReference type="Proteomes" id="UP000287166">
    <property type="component" value="Unassembled WGS sequence"/>
</dbReference>
<dbReference type="Gene3D" id="3.70.10.10">
    <property type="match status" value="1"/>
</dbReference>
<feature type="region of interest" description="Disordered" evidence="1">
    <location>
        <begin position="363"/>
        <end position="406"/>
    </location>
</feature>
<gene>
    <name evidence="2" type="ORF">SCP_0905470</name>
</gene>
<protein>
    <submittedName>
        <fullName evidence="2">Cell cycle checkpoint control protein</fullName>
    </submittedName>
</protein>
<dbReference type="InterPro" id="IPR007268">
    <property type="entry name" value="Rad9/Ddc1"/>
</dbReference>
<dbReference type="GeneID" id="38783584"/>
<keyword evidence="3" id="KW-1185">Reference proteome</keyword>
<dbReference type="SUPFAM" id="SSF55979">
    <property type="entry name" value="DNA clamp"/>
    <property type="match status" value="1"/>
</dbReference>
<feature type="compositionally biased region" description="Polar residues" evidence="1">
    <location>
        <begin position="367"/>
        <end position="377"/>
    </location>
</feature>
<reference evidence="2 3" key="1">
    <citation type="journal article" date="2018" name="Sci. Rep.">
        <title>Genome sequence of the cauliflower mushroom Sparassis crispa (Hanabiratake) and its association with beneficial usage.</title>
        <authorList>
            <person name="Kiyama R."/>
            <person name="Furutani Y."/>
            <person name="Kawaguchi K."/>
            <person name="Nakanishi T."/>
        </authorList>
    </citation>
    <scope>NUCLEOTIDE SEQUENCE [LARGE SCALE GENOMIC DNA]</scope>
</reference>
<accession>A0A401GWR5</accession>